<reference evidence="1" key="2">
    <citation type="submission" date="2012-12" db="EMBL/GenBank/DDBJ databases">
        <authorList>
            <person name="Gao Y.W."/>
            <person name="Fan S.T."/>
            <person name="Sun H.T."/>
            <person name="Wang Z."/>
            <person name="Gao X.L."/>
            <person name="Li Y.G."/>
            <person name="Wang T.C."/>
            <person name="Zhang K."/>
            <person name="Xu W.W."/>
            <person name="Yu Z.J."/>
            <person name="Xia X.Z."/>
        </authorList>
    </citation>
    <scope>NUCLEOTIDE SEQUENCE</scope>
    <source>
        <strain evidence="1">FR3</strain>
    </source>
</reference>
<dbReference type="OMA" id="QTERICN"/>
<dbReference type="EMBL" id="LN854944">
    <property type="protein sequence ID" value="CDQ03137.1"/>
    <property type="molecule type" value="Genomic_DNA"/>
</dbReference>
<reference evidence="1" key="1">
    <citation type="journal article" date="2007" name="Science">
        <title>Draft genome of the filarial nematode parasite Brugia malayi.</title>
        <authorList>
            <person name="Ghedin E."/>
            <person name="Wang S."/>
            <person name="Spiro D."/>
            <person name="Caler E."/>
            <person name="Zhao Q."/>
            <person name="Crabtree J."/>
            <person name="Allen J.E."/>
            <person name="Delcher A.L."/>
            <person name="Guiliano D.B."/>
            <person name="Miranda-Saavedra D."/>
            <person name="Angiuoli S.V."/>
            <person name="Creasy T."/>
            <person name="Amedeo P."/>
            <person name="Haas B."/>
            <person name="El-Sayed N.M."/>
            <person name="Wortman J.R."/>
            <person name="Feldblyum T."/>
            <person name="Tallon L."/>
            <person name="Schatz M."/>
            <person name="Shumway M."/>
            <person name="Koo H."/>
            <person name="Salzberg S.L."/>
            <person name="Schobel S."/>
            <person name="Pertea M."/>
            <person name="Pop M."/>
            <person name="White O."/>
            <person name="Barton G.J."/>
            <person name="Carlow C.K."/>
            <person name="Crawford M.J."/>
            <person name="Daub J."/>
            <person name="Dimmic M.W."/>
            <person name="Estes C.F."/>
            <person name="Foster J.M."/>
            <person name="Ganatra M."/>
            <person name="Gregory W.F."/>
            <person name="Johnson N.M."/>
            <person name="Jin J."/>
            <person name="Komuniecki R."/>
            <person name="Korf I."/>
            <person name="Kumar S."/>
            <person name="Laney S."/>
            <person name="Li B.W."/>
            <person name="Li W."/>
            <person name="Lindblom T.H."/>
            <person name="Lustigman S."/>
            <person name="Ma D."/>
            <person name="Maina C.V."/>
            <person name="Martin D.M."/>
            <person name="McCarter J.P."/>
            <person name="McReynolds L."/>
            <person name="Mitreva M."/>
            <person name="Nutman T.B."/>
            <person name="Parkinson J."/>
            <person name="Peregrin-Alvarez J.M."/>
            <person name="Poole C."/>
            <person name="Ren Q."/>
            <person name="Saunders L."/>
            <person name="Sluder A.E."/>
            <person name="Smith K."/>
            <person name="Stanke M."/>
            <person name="Unnasch T.R."/>
            <person name="Ware J."/>
            <person name="Wei A.D."/>
            <person name="Weil G."/>
            <person name="Williams D.J."/>
            <person name="Zhang Y."/>
            <person name="Williams S.A."/>
            <person name="Fraser-Liggett C."/>
            <person name="Slatko B."/>
            <person name="Blaxter M.L."/>
            <person name="Scott A.L."/>
        </authorList>
    </citation>
    <scope>NUCLEOTIDE SEQUENCE</scope>
    <source>
        <strain evidence="1">FR3</strain>
    </source>
</reference>
<dbReference type="AlphaFoldDB" id="A0A0J9Y6L1"/>
<gene>
    <name evidence="1" type="ORF">Bm1076</name>
    <name evidence="1" type="ORF">BM_Bm1076</name>
</gene>
<sequence>MNCELNDMLSLNSNLSEMKSTIGTSSLSSELTILSFADITVSSQESFDNDNITLSTKNYPTITKLSSTMINILPQNIINIALSHIPLSIAFDKAQIPSKVSINEQIRSKSKTDDYNPTKIQSKNIVKRKNSRENMQKYYKTTSKKIFVFDAFPEETFRNNNENVNKEDNINDTIIQWLKCTQSQTERICNFDKMIELIESIEQEISAIESVCLQKQLHIEELASGESLQIVNKKNRVIEVNEMKPTNIQ</sequence>
<name>A0A0J9Y6L1_BRUMA</name>
<organism evidence="1">
    <name type="scientific">Brugia malayi</name>
    <name type="common">Filarial nematode worm</name>
    <dbReference type="NCBI Taxonomy" id="6279"/>
    <lineage>
        <taxon>Eukaryota</taxon>
        <taxon>Metazoa</taxon>
        <taxon>Ecdysozoa</taxon>
        <taxon>Nematoda</taxon>
        <taxon>Chromadorea</taxon>
        <taxon>Rhabditida</taxon>
        <taxon>Spirurina</taxon>
        <taxon>Spiruromorpha</taxon>
        <taxon>Filarioidea</taxon>
        <taxon>Onchocercidae</taxon>
        <taxon>Brugia</taxon>
    </lineage>
</organism>
<evidence type="ECO:0000313" key="1">
    <source>
        <dbReference type="EMBL" id="CDQ03137.1"/>
    </source>
</evidence>
<accession>A0A0J9Y6L1</accession>
<proteinExistence type="predicted"/>
<protein>
    <submittedName>
        <fullName evidence="1">Bm1076</fullName>
    </submittedName>
</protein>